<evidence type="ECO:0000256" key="6">
    <source>
        <dbReference type="PROSITE-ProRule" id="PRU01363"/>
    </source>
</evidence>
<dbReference type="Proteomes" id="UP000515561">
    <property type="component" value="Chromosome"/>
</dbReference>
<evidence type="ECO:0000256" key="3">
    <source>
        <dbReference type="ARBA" id="ARBA00022450"/>
    </source>
</evidence>
<dbReference type="GO" id="GO:0071770">
    <property type="term" value="P:DIM/DIP cell wall layer assembly"/>
    <property type="evidence" value="ECO:0007669"/>
    <property type="project" value="TreeGrafter"/>
</dbReference>
<dbReference type="Gene3D" id="3.40.47.10">
    <property type="match status" value="2"/>
</dbReference>
<dbReference type="CDD" id="cd08953">
    <property type="entry name" value="KR_2_SDR_x"/>
    <property type="match status" value="1"/>
</dbReference>
<dbReference type="SMART" id="SM00822">
    <property type="entry name" value="PKS_KR"/>
    <property type="match status" value="2"/>
</dbReference>
<dbReference type="PROSITE" id="PS00012">
    <property type="entry name" value="PHOSPHOPANTETHEINE"/>
    <property type="match status" value="1"/>
</dbReference>
<dbReference type="KEGG" id="acel:acsn021_19810"/>
<dbReference type="InterPro" id="IPR042104">
    <property type="entry name" value="PKS_dehydratase_sf"/>
</dbReference>
<accession>A0A6S6R4L6</accession>
<dbReference type="FunFam" id="3.40.47.10:FF:000019">
    <property type="entry name" value="Polyketide synthase type I"/>
    <property type="match status" value="2"/>
</dbReference>
<dbReference type="InterPro" id="IPR018201">
    <property type="entry name" value="Ketoacyl_synth_AS"/>
</dbReference>
<dbReference type="Pfam" id="PF00550">
    <property type="entry name" value="PP-binding"/>
    <property type="match status" value="3"/>
</dbReference>
<feature type="active site" description="Proton acceptor; for dehydratase activity" evidence="6">
    <location>
        <position position="781"/>
    </location>
</feature>
<dbReference type="SMART" id="SM00826">
    <property type="entry name" value="PKS_DH"/>
    <property type="match status" value="1"/>
</dbReference>
<dbReference type="UniPathway" id="UPA01003"/>
<dbReference type="GO" id="GO:0005737">
    <property type="term" value="C:cytoplasm"/>
    <property type="evidence" value="ECO:0007669"/>
    <property type="project" value="TreeGrafter"/>
</dbReference>
<dbReference type="InterPro" id="IPR049551">
    <property type="entry name" value="PKS_DH_C"/>
</dbReference>
<feature type="region of interest" description="C-terminal hotdog fold" evidence="6">
    <location>
        <begin position="887"/>
        <end position="1034"/>
    </location>
</feature>
<dbReference type="PROSITE" id="PS00606">
    <property type="entry name" value="KS3_1"/>
    <property type="match status" value="1"/>
</dbReference>
<keyword evidence="3" id="KW-0596">Phosphopantetheine</keyword>
<dbReference type="InterPro" id="IPR016039">
    <property type="entry name" value="Thiolase-like"/>
</dbReference>
<dbReference type="SMART" id="SM01294">
    <property type="entry name" value="PKS_PP_betabranch"/>
    <property type="match status" value="2"/>
</dbReference>
<evidence type="ECO:0000256" key="2">
    <source>
        <dbReference type="ARBA" id="ARBA00004789"/>
    </source>
</evidence>
<dbReference type="InterPro" id="IPR049552">
    <property type="entry name" value="PKS_DH_N"/>
</dbReference>
<dbReference type="SMART" id="SM00825">
    <property type="entry name" value="PKS_KS"/>
    <property type="match status" value="2"/>
</dbReference>
<protein>
    <submittedName>
        <fullName evidence="10">Uncharacterized protein</fullName>
    </submittedName>
</protein>
<dbReference type="GO" id="GO:0031177">
    <property type="term" value="F:phosphopantetheine binding"/>
    <property type="evidence" value="ECO:0007669"/>
    <property type="project" value="InterPro"/>
</dbReference>
<evidence type="ECO:0000256" key="4">
    <source>
        <dbReference type="ARBA" id="ARBA00022553"/>
    </source>
</evidence>
<dbReference type="InterPro" id="IPR009081">
    <property type="entry name" value="PP-bd_ACP"/>
</dbReference>
<dbReference type="PANTHER" id="PTHR43775:SF37">
    <property type="entry name" value="SI:DKEY-61P9.11"/>
    <property type="match status" value="1"/>
</dbReference>
<feature type="domain" description="Carrier" evidence="7">
    <location>
        <begin position="3035"/>
        <end position="3109"/>
    </location>
</feature>
<comment type="function">
    <text evidence="1">Involved in some intermediate steps for the synthesis of the antibiotic polyketide bacillaene which is involved in secondary metabolism.</text>
</comment>
<dbReference type="Gene3D" id="1.10.1240.100">
    <property type="match status" value="2"/>
</dbReference>
<feature type="domain" description="Ketosynthase family 3 (KS3)" evidence="8">
    <location>
        <begin position="7"/>
        <end position="430"/>
    </location>
</feature>
<evidence type="ECO:0000313" key="10">
    <source>
        <dbReference type="EMBL" id="BCJ94412.1"/>
    </source>
</evidence>
<dbReference type="Gene3D" id="3.30.70.3290">
    <property type="match status" value="1"/>
</dbReference>
<evidence type="ECO:0000256" key="5">
    <source>
        <dbReference type="ARBA" id="ARBA00022679"/>
    </source>
</evidence>
<keyword evidence="11" id="KW-1185">Reference proteome</keyword>
<dbReference type="InterPro" id="IPR050091">
    <property type="entry name" value="PKS_NRPS_Biosynth_Enz"/>
</dbReference>
<evidence type="ECO:0000313" key="11">
    <source>
        <dbReference type="Proteomes" id="UP000515561"/>
    </source>
</evidence>
<dbReference type="SMART" id="SM00823">
    <property type="entry name" value="PKS_PP"/>
    <property type="match status" value="3"/>
</dbReference>
<dbReference type="CDD" id="cd00833">
    <property type="entry name" value="PKS"/>
    <property type="match status" value="2"/>
</dbReference>
<evidence type="ECO:0000259" key="9">
    <source>
        <dbReference type="PROSITE" id="PS52019"/>
    </source>
</evidence>
<dbReference type="GO" id="GO:0005886">
    <property type="term" value="C:plasma membrane"/>
    <property type="evidence" value="ECO:0007669"/>
    <property type="project" value="TreeGrafter"/>
</dbReference>
<dbReference type="Pfam" id="PF14765">
    <property type="entry name" value="PS-DH"/>
    <property type="match status" value="1"/>
</dbReference>
<dbReference type="PROSITE" id="PS52004">
    <property type="entry name" value="KS3_2"/>
    <property type="match status" value="2"/>
</dbReference>
<dbReference type="Pfam" id="PF16197">
    <property type="entry name" value="KAsynt_C_assoc"/>
    <property type="match status" value="1"/>
</dbReference>
<feature type="domain" description="Ketosynthase family 3 (KS3)" evidence="8">
    <location>
        <begin position="1762"/>
        <end position="2183"/>
    </location>
</feature>
<dbReference type="GO" id="GO:0006633">
    <property type="term" value="P:fatty acid biosynthetic process"/>
    <property type="evidence" value="ECO:0007669"/>
    <property type="project" value="InterPro"/>
</dbReference>
<feature type="domain" description="Carrier" evidence="7">
    <location>
        <begin position="1526"/>
        <end position="1603"/>
    </location>
</feature>
<feature type="region of interest" description="N-terminal hotdog fold" evidence="6">
    <location>
        <begin position="746"/>
        <end position="872"/>
    </location>
</feature>
<gene>
    <name evidence="10" type="ORF">acsn021_19810</name>
</gene>
<dbReference type="PROSITE" id="PS52019">
    <property type="entry name" value="PKS_MFAS_DH"/>
    <property type="match status" value="1"/>
</dbReference>
<evidence type="ECO:0000259" key="8">
    <source>
        <dbReference type="PROSITE" id="PS52004"/>
    </source>
</evidence>
<dbReference type="RefSeq" id="WP_184093351.1">
    <property type="nucleotide sequence ID" value="NZ_AP023367.1"/>
</dbReference>
<dbReference type="InterPro" id="IPR020807">
    <property type="entry name" value="PKS_DH"/>
</dbReference>
<dbReference type="InterPro" id="IPR020841">
    <property type="entry name" value="PKS_Beta-ketoAc_synthase_dom"/>
</dbReference>
<keyword evidence="4" id="KW-0597">Phosphoprotein</keyword>
<dbReference type="Gene3D" id="3.10.129.110">
    <property type="entry name" value="Polyketide synthase dehydratase"/>
    <property type="match status" value="1"/>
</dbReference>
<reference evidence="10 11" key="1">
    <citation type="journal article" date="2016" name="Int. J. Syst. Evol. Microbiol.">
        <title>Descriptions of Anaerotaenia torta gen. nov., sp. nov. and Anaerocolumna cellulosilytica gen. nov., sp. nov. isolated from a methanogenic reactor of cattle waste.</title>
        <authorList>
            <person name="Uek A."/>
            <person name="Ohtaki Y."/>
            <person name="Kaku N."/>
            <person name="Ueki K."/>
        </authorList>
    </citation>
    <scope>NUCLEOTIDE SEQUENCE [LARGE SCALE GENOMIC DNA]</scope>
    <source>
        <strain evidence="10 11">SN021</strain>
    </source>
</reference>
<dbReference type="GO" id="GO:0004315">
    <property type="term" value="F:3-oxoacyl-[acyl-carrier-protein] synthase activity"/>
    <property type="evidence" value="ECO:0007669"/>
    <property type="project" value="InterPro"/>
</dbReference>
<dbReference type="InterPro" id="IPR006162">
    <property type="entry name" value="Ppantetheine_attach_site"/>
</dbReference>
<dbReference type="InterPro" id="IPR049490">
    <property type="entry name" value="C883_1060-like_KR_N"/>
</dbReference>
<evidence type="ECO:0000256" key="1">
    <source>
        <dbReference type="ARBA" id="ARBA00003299"/>
    </source>
</evidence>
<feature type="active site" description="Proton donor; for dehydratase activity" evidence="6">
    <location>
        <position position="948"/>
    </location>
</feature>
<dbReference type="InterPro" id="IPR014031">
    <property type="entry name" value="Ketoacyl_synth_C"/>
</dbReference>
<dbReference type="PANTHER" id="PTHR43775">
    <property type="entry name" value="FATTY ACID SYNTHASE"/>
    <property type="match status" value="1"/>
</dbReference>
<evidence type="ECO:0000259" key="7">
    <source>
        <dbReference type="PROSITE" id="PS50075"/>
    </source>
</evidence>
<dbReference type="SUPFAM" id="SSF53901">
    <property type="entry name" value="Thiolase-like"/>
    <property type="match status" value="2"/>
</dbReference>
<dbReference type="InterPro" id="IPR032821">
    <property type="entry name" value="PKS_assoc"/>
</dbReference>
<dbReference type="Gene3D" id="3.40.50.720">
    <property type="entry name" value="NAD(P)-binding Rossmann-like Domain"/>
    <property type="match status" value="2"/>
</dbReference>
<feature type="domain" description="Carrier" evidence="7">
    <location>
        <begin position="1629"/>
        <end position="1706"/>
    </location>
</feature>
<dbReference type="InterPro" id="IPR036291">
    <property type="entry name" value="NAD(P)-bd_dom_sf"/>
</dbReference>
<dbReference type="Pfam" id="PF21394">
    <property type="entry name" value="Beta-ketacyl_N"/>
    <property type="match status" value="1"/>
</dbReference>
<organism evidence="10 11">
    <name type="scientific">Anaerocolumna cellulosilytica</name>
    <dbReference type="NCBI Taxonomy" id="433286"/>
    <lineage>
        <taxon>Bacteria</taxon>
        <taxon>Bacillati</taxon>
        <taxon>Bacillota</taxon>
        <taxon>Clostridia</taxon>
        <taxon>Lachnospirales</taxon>
        <taxon>Lachnospiraceae</taxon>
        <taxon>Anaerocolumna</taxon>
    </lineage>
</organism>
<dbReference type="InterPro" id="IPR014030">
    <property type="entry name" value="Ketoacyl_synth_N"/>
</dbReference>
<comment type="pathway">
    <text evidence="2">Antibiotic biosynthesis; bacillaene biosynthesis.</text>
</comment>
<dbReference type="Pfam" id="PF21089">
    <property type="entry name" value="PKS_DH_N"/>
    <property type="match status" value="1"/>
</dbReference>
<dbReference type="EMBL" id="AP023367">
    <property type="protein sequence ID" value="BCJ94412.1"/>
    <property type="molecule type" value="Genomic_DNA"/>
</dbReference>
<sequence length="3168" mass="357479">MERDMKNNDIAIIGMSGIFPKARNLDEYWTNLEQGRNCISEIPLSRWDKEEYYSKEKGQNNKTYSCWGGVIENAYEFDPVFFNIAPKEAPFIDPQQRKVLEVAYEAIENAGYSPSGLENSDTGVYLGVMGRGYYDKVLADQTELEGHMFTSSLLGFLPNRISFHLNLKGPSIAIDTLCSSSLVAVHEACKSIVNGECAMALAGGVYIHFSAQHYILLSKMNVLSKEGQCKTFDESADGIVSGEGTGILLLKSYEKALQDKDHIHAVIKGSVINSDGRSSRFTTTNADAQVDMIHKVFQKTAIRPESISYLEAHGTGTKIGDPTELMALKQCYGLHTDKKGFCAIGSVKSNIGHLEPAAGIAGLIKTVLSLKKGMIPPTLHVNKMNHFIDIIDSPFIINDRLTIWNTDTVKKAGVSAFGMGGTNAHIILEEAPKAQVFKDIKKPDIFCFSAKTKKALLTLLEKFIEFFEKKETNYQEYCYTSNISKTAYPYRVAFIADSCNQLWSKLKEMQLYLSEEKDESFGNTIKDSYISHKQNSKKRIVLNVKGTFEEHIIEAAIKGFDYINQDYEVMQDYINIHNKTDKYSYDIEQMVNKYLFFKALMNYGVIPAVLVYEPKDAYLVSLLLGFSTVKECVEGMRNNQVIQLSKNHTMADGTTILLYNTEDDYSVSETDSLFITPLEGESKKAVHCFYTTLAYVYVNGIDIHWEEFYAGKDIHKAELPTYPFERQEYRIPFEKSPLKKLDNQVEELKPVAMLHEVYKSHEWGIYTIVFGKKELAYYKEHSVLGEAVLPASAYIDAVYRAGNKYLGVSIKEINDFVFLTPCVLKKGMQLHIRLEKRGETISFTLQSYYVTSDNEQWKEHAKGKLLLHTDEIPADNALLERVNRVLYGELDVEGFYNYFEYTGIAYGKSFRLLNKLYRNGLGVWSEYNTDSLNPNRKDAFSLNPSALDAALQTVVSLNFNNLDNRGEPFLPFYIKNMIIFNTEICNNGTKVIVDVSHKGESSLKSDVSIVSREGEELIKIKGFHLKQARNEPMHKKIDSFILNQCLEKQVWTKTNPDFETEYTKDNYLIFDIDSVFSETIRKNFFESGSNYIRVFPENEFQKKSDTDYRIRPGDETDVRRLLEVVNASLLRPASILFLWPLKKADNLSLNSIDSAIHEGVLTLFVLLKQMYSLGYKYKKLIVLTEEAFLISEKDKVRPASTSIWGFMRVIKREFPNLKTKVIDVNQCTDSVVEDASAVYKEIYHTMQDTEIAYRNQERYQHSLEKSNESVVGKYEKLKKDGTYIITGGTGGIGFSLVEQMEKDSNANLILLGRKNFSEVAIDKIKRMNAFKQNGSNIEYISVDITDIDTMKRVVKTLKEKYGKITGIFHTAGEIRDALLIHKSVEDFKAVLQSKIKGTLVLDTLFCNEDLQFIMLFSSVSSIDGIIGQCDYAAANAFLDGMAEAVHQTIKYQSINWSFWNVGMGAGSQKSALKNGYQVLSPEAAAKAAVVLAGTTIKRAVIANRVKSEQEKPGISIRLKEKVISPQAVFDLEANLQRLLGVILAMSEENLDTTTSFTDFGLDSMLAIQYIELINKELKAELDATELFEYQNIGKLAKHLKGVFATNILSDTEFTIEKEKVRKVELMEEDIETRVLCLLKNKLSTVLEIQAELIDDTTSFMELGMDSILSTRFIEDITNDLNIDVDSTIVFECPNLVELTAYLSKEFEAALLDYLHIKNTEEVKTFNLNAKEDKIIGDAAEILHSDDHNAFSDTDSPAIEINERDIAIIGMACKFPGADTIYEFWENLKHGKSISEGFPMGRIDNTLEIYQSEDYKKRADSLYGSYVSDIDKFDPLFFEISPKEAEFMDPQQRLMLEVIWQAFEHASLSKENLSGTNTGVFVGACITEYMKYLKSYEAVVGTGNELSILSNRISYLYNLTGPSITVDTACSSSLVALDLACQNILSGRCGMAVVGGVNLILTPAFSIIFEKAGMLSKEGTCKTFDESADGYLRGEGAGAILLKPLKQAIEHGDNILAVLKGISVNQDGHSNGLTAPNTLAQKEVIQSAWEKGGIHPRTITMVEAHGTGTSLGDPIEVKALSQAFRNYTQDQSYCALGSVKTNIGHLEPAAGISGIIKVVLSLMNKKLPPTCHFNRLNPLINVVDSPFYINDALRQWDRGEGIPRRAAVSSFGFGGTNVHAVLEEAPEIKKDEVRAFDYYAIPVSAKQPDTLITRLLELRKYIATHKEISMRDFSYSLFTGTDHYSYRTCFVVQDIHSLEEQLTQMIANKEKTLPKVKKVSGKVNTSIILGDRWQFGNSFDVRSLINIYPPIEKQLDEIGLLMKKYMDIDMKQMISFEEFIRLHSSHDQKDLYIFLFNYLLGRLLIMIGLTNVEFFGIGIGAVAAKALKKNIHLEDCMKDISILCSKECETYKKMETMNQYIAYSWGETRERFPIHTSQDYLYLFLGESIYTEKGNQVMITNRVTDSVALIVIKMLSYLYERGCKINWQEYFKYIRVYKMPLPGYPLARKSYWAGRNKHEKEYVFIKKALTEKTRTEQMISHKAYYILIGSDKETVTRLESEFQSAEIKYLTIELVDTLEQDKNSIVQKLEQAIHSKDISGINLEAFQLVKIVYVNTHQHLKNEPEDKVSVETDLHEDIIRIFTLVRYLDSKSLEIRIELIHVMNQTDSYLDTAAAYGASVFSRILPYEFSNVRSKEIVLDSDFKITEAANEIISSNTEECVYLKEGKRFVEFYTRLESIGESAFTKENCNPVVIVTGGLSGIGYEICKYLLKDKHGRLVIIGRTNAAGDSETVIGATKQMKALTDQDKHKNLVTLKELSPMVQYIQGNVSDYPTLLKVFETARKTYGKIDAVIHCAGIIDSQHISIRSKSEASIRQVLFPKINGTRNLGILAEDFHVKKVILFSSLAALSGVTGVGFSDYAAANAFMDAYAESYHLKAGYKILSVNWPVWEKTGMSGRGLTTKQGNNLLLEEAMEAFNEIFESDYTGNLIVAGKEEADRLIDTLTKEHTNMPSLKIAEIKETESIEGKIPQDLAVNKAQAILTDLLKNILKLSDNEIEYDINFSEFGIDSLSLADMLGGIETYYGRHFEPSIIIEYPTVNLLSQYLAQQEERKEQKELVKEAESVDTGSYHRAVSQNNLRTADILKMLYEGTISSEQALNYMLEHEAAD</sequence>
<proteinExistence type="predicted"/>
<dbReference type="SUPFAM" id="SSF51735">
    <property type="entry name" value="NAD(P)-binding Rossmann-fold domains"/>
    <property type="match status" value="3"/>
</dbReference>
<dbReference type="SUPFAM" id="SSF47336">
    <property type="entry name" value="ACP-like"/>
    <property type="match status" value="3"/>
</dbReference>
<dbReference type="InterPro" id="IPR020806">
    <property type="entry name" value="PKS_PP-bd"/>
</dbReference>
<dbReference type="PROSITE" id="PS50075">
    <property type="entry name" value="CARRIER"/>
    <property type="match status" value="3"/>
</dbReference>
<dbReference type="InterPro" id="IPR057326">
    <property type="entry name" value="KR_dom"/>
</dbReference>
<name>A0A6S6R4L6_9FIRM</name>
<dbReference type="Pfam" id="PF02801">
    <property type="entry name" value="Ketoacyl-synt_C"/>
    <property type="match status" value="2"/>
</dbReference>
<dbReference type="InterPro" id="IPR049900">
    <property type="entry name" value="PKS_mFAS_DH"/>
</dbReference>
<dbReference type="Gene3D" id="1.10.1200.10">
    <property type="entry name" value="ACP-like"/>
    <property type="match status" value="3"/>
</dbReference>
<keyword evidence="5" id="KW-0808">Transferase</keyword>
<dbReference type="GO" id="GO:0004312">
    <property type="term" value="F:fatty acid synthase activity"/>
    <property type="evidence" value="ECO:0007669"/>
    <property type="project" value="TreeGrafter"/>
</dbReference>
<dbReference type="InterPro" id="IPR013968">
    <property type="entry name" value="PKS_KR"/>
</dbReference>
<dbReference type="Pfam" id="PF08659">
    <property type="entry name" value="KR"/>
    <property type="match status" value="2"/>
</dbReference>
<feature type="domain" description="PKS/mFAS DH" evidence="9">
    <location>
        <begin position="746"/>
        <end position="1034"/>
    </location>
</feature>
<dbReference type="Pfam" id="PF22621">
    <property type="entry name" value="CurL-like_PKS_C"/>
    <property type="match status" value="1"/>
</dbReference>
<dbReference type="InterPro" id="IPR036736">
    <property type="entry name" value="ACP-like_sf"/>
</dbReference>
<dbReference type="Pfam" id="PF00109">
    <property type="entry name" value="ketoacyl-synt"/>
    <property type="match status" value="2"/>
</dbReference>